<feature type="compositionally biased region" description="Low complexity" evidence="1">
    <location>
        <begin position="273"/>
        <end position="288"/>
    </location>
</feature>
<feature type="compositionally biased region" description="Polar residues" evidence="1">
    <location>
        <begin position="1"/>
        <end position="18"/>
    </location>
</feature>
<sequence>MSGLNTMPSSPSQETAAQAASGIPPGGITSGGLQPSSSQGLSNAGPSVGVGSGGQSAGENNSNSEPNNPFLPVPKQSAQSPSQTSDRGFDSQAQRLPGLTDPAATASSSPSNTSGAASPGPTSGTTRETTLGGRINDSSPGPSSNQTSNTLSPTSTPPPSKPLISVGAAQNNSGIQQANQTAAIIGSSVVLATLAMLAVMLSLLRRRRNQREKAKDPEEEAEIVHTRAGEFGKRGTVLAGRGLESLHGLPRSGGWLDNRRSRLPSISTTNARSTSVLSSPSPSTSGVSHQAALNPV</sequence>
<dbReference type="EMBL" id="LAVV01007952">
    <property type="protein sequence ID" value="KNZ54219.1"/>
    <property type="molecule type" value="Genomic_DNA"/>
</dbReference>
<feature type="compositionally biased region" description="Low complexity" evidence="1">
    <location>
        <begin position="142"/>
        <end position="154"/>
    </location>
</feature>
<keyword evidence="2" id="KW-1133">Transmembrane helix</keyword>
<dbReference type="OrthoDB" id="2505307at2759"/>
<feature type="region of interest" description="Disordered" evidence="1">
    <location>
        <begin position="1"/>
        <end position="167"/>
    </location>
</feature>
<evidence type="ECO:0000313" key="3">
    <source>
        <dbReference type="EMBL" id="KNZ54219.1"/>
    </source>
</evidence>
<reference evidence="3 4" key="1">
    <citation type="submission" date="2015-08" db="EMBL/GenBank/DDBJ databases">
        <title>Next Generation Sequencing and Analysis of the Genome of Puccinia sorghi L Schw, the Causal Agent of Maize Common Rust.</title>
        <authorList>
            <person name="Rochi L."/>
            <person name="Burguener G."/>
            <person name="Darino M."/>
            <person name="Turjanski A."/>
            <person name="Kreff E."/>
            <person name="Dieguez M.J."/>
            <person name="Sacco F."/>
        </authorList>
    </citation>
    <scope>NUCLEOTIDE SEQUENCE [LARGE SCALE GENOMIC DNA]</scope>
    <source>
        <strain evidence="3 4">RO10H11247</strain>
    </source>
</reference>
<dbReference type="Proteomes" id="UP000037035">
    <property type="component" value="Unassembled WGS sequence"/>
</dbReference>
<dbReference type="VEuPathDB" id="FungiDB:VP01_3004g1"/>
<comment type="caution">
    <text evidence="3">The sequence shown here is derived from an EMBL/GenBank/DDBJ whole genome shotgun (WGS) entry which is preliminary data.</text>
</comment>
<proteinExistence type="predicted"/>
<evidence type="ECO:0000256" key="2">
    <source>
        <dbReference type="SAM" id="Phobius"/>
    </source>
</evidence>
<accession>A0A0L6V0E6</accession>
<feature type="region of interest" description="Disordered" evidence="1">
    <location>
        <begin position="249"/>
        <end position="296"/>
    </location>
</feature>
<keyword evidence="2" id="KW-0472">Membrane</keyword>
<feature type="compositionally biased region" description="Low complexity" evidence="1">
    <location>
        <begin position="102"/>
        <end position="121"/>
    </location>
</feature>
<evidence type="ECO:0000256" key="1">
    <source>
        <dbReference type="SAM" id="MobiDB-lite"/>
    </source>
</evidence>
<keyword evidence="4" id="KW-1185">Reference proteome</keyword>
<feature type="compositionally biased region" description="Low complexity" evidence="1">
    <location>
        <begin position="57"/>
        <end position="68"/>
    </location>
</feature>
<feature type="compositionally biased region" description="Low complexity" evidence="1">
    <location>
        <begin position="31"/>
        <end position="47"/>
    </location>
</feature>
<evidence type="ECO:0000313" key="4">
    <source>
        <dbReference type="Proteomes" id="UP000037035"/>
    </source>
</evidence>
<gene>
    <name evidence="3" type="ORF">VP01_3004g1</name>
</gene>
<dbReference type="AlphaFoldDB" id="A0A0L6V0E6"/>
<feature type="compositionally biased region" description="Polar residues" evidence="1">
    <location>
        <begin position="76"/>
        <end position="94"/>
    </location>
</feature>
<keyword evidence="2" id="KW-0812">Transmembrane</keyword>
<protein>
    <submittedName>
        <fullName evidence="3">Uncharacterized protein</fullName>
    </submittedName>
</protein>
<name>A0A0L6V0E6_9BASI</name>
<dbReference type="STRING" id="27349.A0A0L6V0E6"/>
<feature type="transmembrane region" description="Helical" evidence="2">
    <location>
        <begin position="182"/>
        <end position="204"/>
    </location>
</feature>
<organism evidence="3 4">
    <name type="scientific">Puccinia sorghi</name>
    <dbReference type="NCBI Taxonomy" id="27349"/>
    <lineage>
        <taxon>Eukaryota</taxon>
        <taxon>Fungi</taxon>
        <taxon>Dikarya</taxon>
        <taxon>Basidiomycota</taxon>
        <taxon>Pucciniomycotina</taxon>
        <taxon>Pucciniomycetes</taxon>
        <taxon>Pucciniales</taxon>
        <taxon>Pucciniaceae</taxon>
        <taxon>Puccinia</taxon>
    </lineage>
</organism>